<dbReference type="Gene3D" id="1.20.1340.10">
    <property type="entry name" value="dopa decarboxylase, N-terminal domain"/>
    <property type="match status" value="1"/>
</dbReference>
<sequence length="292" mass="32408">MQSENCNNLAKTPEDSKQVAATSQLEPKEENLMQQGNKIFEYIDNYRKNIRNLRVCPDVVPGFMSQQIPEDPPVKAETLDDIMRDVTDKILPGLVHWTSPYMHAYFPAQTSTPSILAEALSAAINSICFTWASSPSGTELEMIVMDWLARMIDLPDKFIHANTSTSGGGTILTTCSEATLNSMMAARKRAIDQLRVMNMDECYHESDTVINAKLVAYVSEMAHSSLKKNAQICMFRLQALPVDETTGGLRGATLLRQMYKDISLGLVPFYVCATLGTTGCCTFDHLDEICDT</sequence>
<dbReference type="GO" id="GO:0042423">
    <property type="term" value="P:catecholamine biosynthetic process"/>
    <property type="evidence" value="ECO:0007669"/>
    <property type="project" value="UniProtKB-KW"/>
</dbReference>
<comment type="similarity">
    <text evidence="9">Belongs to the group II decarboxylase family.</text>
</comment>
<dbReference type="EC" id="4.1.1.22" evidence="3"/>
<dbReference type="InterPro" id="IPR015424">
    <property type="entry name" value="PyrdxlP-dep_Trfase"/>
</dbReference>
<keyword evidence="12" id="KW-1185">Reference proteome</keyword>
<evidence type="ECO:0000256" key="6">
    <source>
        <dbReference type="ARBA" id="ARBA00022898"/>
    </source>
</evidence>
<name>A0ABD2PZ15_9PLAT</name>
<dbReference type="PANTHER" id="PTHR11999:SF68">
    <property type="entry name" value="HISTIDINE DECARBOXYLASE"/>
    <property type="match status" value="1"/>
</dbReference>
<dbReference type="Pfam" id="PF00282">
    <property type="entry name" value="Pyridoxal_deC"/>
    <property type="match status" value="1"/>
</dbReference>
<keyword evidence="4" id="KW-0127">Catecholamine biosynthesis</keyword>
<evidence type="ECO:0000256" key="8">
    <source>
        <dbReference type="ARBA" id="ARBA00039946"/>
    </source>
</evidence>
<dbReference type="GO" id="GO:0004398">
    <property type="term" value="F:histidine decarboxylase activity"/>
    <property type="evidence" value="ECO:0007669"/>
    <property type="project" value="UniProtKB-EC"/>
</dbReference>
<evidence type="ECO:0000256" key="3">
    <source>
        <dbReference type="ARBA" id="ARBA00012320"/>
    </source>
</evidence>
<comment type="cofactor">
    <cofactor evidence="1 9">
        <name>pyridoxal 5'-phosphate</name>
        <dbReference type="ChEBI" id="CHEBI:597326"/>
    </cofactor>
</comment>
<feature type="region of interest" description="Disordered" evidence="10">
    <location>
        <begin position="1"/>
        <end position="20"/>
    </location>
</feature>
<dbReference type="SUPFAM" id="SSF53383">
    <property type="entry name" value="PLP-dependent transferases"/>
    <property type="match status" value="1"/>
</dbReference>
<keyword evidence="5" id="KW-0210">Decarboxylase</keyword>
<comment type="subunit">
    <text evidence="2">Homodimer.</text>
</comment>
<dbReference type="PANTHER" id="PTHR11999">
    <property type="entry name" value="GROUP II PYRIDOXAL-5-PHOSPHATE DECARBOXYLASE"/>
    <property type="match status" value="1"/>
</dbReference>
<gene>
    <name evidence="11" type="ORF">Ciccas_010332</name>
</gene>
<evidence type="ECO:0000256" key="1">
    <source>
        <dbReference type="ARBA" id="ARBA00001933"/>
    </source>
</evidence>
<feature type="compositionally biased region" description="Polar residues" evidence="10">
    <location>
        <begin position="1"/>
        <end position="10"/>
    </location>
</feature>
<evidence type="ECO:0000256" key="4">
    <source>
        <dbReference type="ARBA" id="ARBA00022584"/>
    </source>
</evidence>
<dbReference type="PRINTS" id="PR00800">
    <property type="entry name" value="YHDCRBOXLASE"/>
</dbReference>
<organism evidence="11 12">
    <name type="scientific">Cichlidogyrus casuarinus</name>
    <dbReference type="NCBI Taxonomy" id="1844966"/>
    <lineage>
        <taxon>Eukaryota</taxon>
        <taxon>Metazoa</taxon>
        <taxon>Spiralia</taxon>
        <taxon>Lophotrochozoa</taxon>
        <taxon>Platyhelminthes</taxon>
        <taxon>Monogenea</taxon>
        <taxon>Monopisthocotylea</taxon>
        <taxon>Dactylogyridea</taxon>
        <taxon>Ancyrocephalidae</taxon>
        <taxon>Cichlidogyrus</taxon>
    </lineage>
</organism>
<comment type="caution">
    <text evidence="11">The sequence shown here is derived from an EMBL/GenBank/DDBJ whole genome shotgun (WGS) entry which is preliminary data.</text>
</comment>
<evidence type="ECO:0000256" key="5">
    <source>
        <dbReference type="ARBA" id="ARBA00022793"/>
    </source>
</evidence>
<keyword evidence="7 9" id="KW-0456">Lyase</keyword>
<dbReference type="Gene3D" id="3.40.640.10">
    <property type="entry name" value="Type I PLP-dependent aspartate aminotransferase-like (Major domain)"/>
    <property type="match status" value="1"/>
</dbReference>
<evidence type="ECO:0000256" key="10">
    <source>
        <dbReference type="SAM" id="MobiDB-lite"/>
    </source>
</evidence>
<accession>A0ABD2PZ15</accession>
<feature type="non-terminal residue" evidence="11">
    <location>
        <position position="292"/>
    </location>
</feature>
<dbReference type="AlphaFoldDB" id="A0ABD2PZ15"/>
<dbReference type="EMBL" id="JBJKFK010002447">
    <property type="protein sequence ID" value="KAL3311091.1"/>
    <property type="molecule type" value="Genomic_DNA"/>
</dbReference>
<dbReference type="Proteomes" id="UP001626550">
    <property type="component" value="Unassembled WGS sequence"/>
</dbReference>
<evidence type="ECO:0000256" key="7">
    <source>
        <dbReference type="ARBA" id="ARBA00023239"/>
    </source>
</evidence>
<dbReference type="InterPro" id="IPR002129">
    <property type="entry name" value="PyrdxlP-dep_de-COase"/>
</dbReference>
<reference evidence="11 12" key="1">
    <citation type="submission" date="2024-11" db="EMBL/GenBank/DDBJ databases">
        <title>Adaptive evolution of stress response genes in parasites aligns with host niche diversity.</title>
        <authorList>
            <person name="Hahn C."/>
            <person name="Resl P."/>
        </authorList>
    </citation>
    <scope>NUCLEOTIDE SEQUENCE [LARGE SCALE GENOMIC DNA]</scope>
    <source>
        <strain evidence="11">EGGRZ-B1_66</strain>
        <tissue evidence="11">Body</tissue>
    </source>
</reference>
<protein>
    <recommendedName>
        <fullName evidence="8">Histidine decarboxylase</fullName>
        <ecNumber evidence="3">4.1.1.22</ecNumber>
    </recommendedName>
</protein>
<evidence type="ECO:0000313" key="12">
    <source>
        <dbReference type="Proteomes" id="UP001626550"/>
    </source>
</evidence>
<evidence type="ECO:0000256" key="9">
    <source>
        <dbReference type="RuleBase" id="RU000382"/>
    </source>
</evidence>
<keyword evidence="6 9" id="KW-0663">Pyridoxal phosphate</keyword>
<dbReference type="InterPro" id="IPR015421">
    <property type="entry name" value="PyrdxlP-dep_Trfase_major"/>
</dbReference>
<proteinExistence type="inferred from homology"/>
<evidence type="ECO:0000256" key="2">
    <source>
        <dbReference type="ARBA" id="ARBA00011738"/>
    </source>
</evidence>
<dbReference type="InterPro" id="IPR010977">
    <property type="entry name" value="Aromatic_deC"/>
</dbReference>
<evidence type="ECO:0000313" key="11">
    <source>
        <dbReference type="EMBL" id="KAL3311091.1"/>
    </source>
</evidence>